<organism evidence="3 4">
    <name type="scientific">Lampropedia hyalina DSM 16112</name>
    <dbReference type="NCBI Taxonomy" id="1122156"/>
    <lineage>
        <taxon>Bacteria</taxon>
        <taxon>Pseudomonadati</taxon>
        <taxon>Pseudomonadota</taxon>
        <taxon>Betaproteobacteria</taxon>
        <taxon>Burkholderiales</taxon>
        <taxon>Comamonadaceae</taxon>
        <taxon>Lampropedia</taxon>
    </lineage>
</organism>
<keyword evidence="4" id="KW-1185">Reference proteome</keyword>
<dbReference type="Pfam" id="PF00596">
    <property type="entry name" value="Aldolase_II"/>
    <property type="match status" value="1"/>
</dbReference>
<sequence>MNAVIEEALRQHTDQPDYIRTASGLVLKAQGAQKFWFDPQPPRATVQEERQYRRTRLAAAFRIFAQHGFDHGLAGHITVRDPELHDHFWVNPLGLHFSRIRVSDLLLVNARGETVVGERPLNKAAFAIHAAIHEVHPQLVAAAHTHSTYGKAWSALGRTLEPLTQDSCVFYEDHALFDDFTGMVVDTSEGERIAHALRKPAGGLHKGVILRNHGILTAGPSLEAAAWWYIALENACQAQLLAQAAGQPVPIDHATAHFTHSQIGGTEGAIHAFHSLYEGLVAAEPDVLN</sequence>
<dbReference type="AlphaFoldDB" id="A0A1M4YA17"/>
<gene>
    <name evidence="3" type="ORF">SAMN02745117_01213</name>
</gene>
<evidence type="ECO:0000313" key="4">
    <source>
        <dbReference type="Proteomes" id="UP000184327"/>
    </source>
</evidence>
<dbReference type="GO" id="GO:0051015">
    <property type="term" value="F:actin filament binding"/>
    <property type="evidence" value="ECO:0007669"/>
    <property type="project" value="TreeGrafter"/>
</dbReference>
<feature type="domain" description="Class II aldolase/adducin N-terminal" evidence="2">
    <location>
        <begin position="55"/>
        <end position="240"/>
    </location>
</feature>
<dbReference type="InterPro" id="IPR051017">
    <property type="entry name" value="Aldolase-II_Adducin_sf"/>
</dbReference>
<proteinExistence type="inferred from homology"/>
<dbReference type="EMBL" id="FQUZ01000011">
    <property type="protein sequence ID" value="SHF02489.1"/>
    <property type="molecule type" value="Genomic_DNA"/>
</dbReference>
<dbReference type="PANTHER" id="PTHR10672:SF3">
    <property type="entry name" value="PROTEIN HU-LI TAI SHAO"/>
    <property type="match status" value="1"/>
</dbReference>
<dbReference type="FunFam" id="3.40.225.10:FF:000009">
    <property type="entry name" value="Class II aldolase/adducin N-terminal"/>
    <property type="match status" value="1"/>
</dbReference>
<dbReference type="PANTHER" id="PTHR10672">
    <property type="entry name" value="ADDUCIN"/>
    <property type="match status" value="1"/>
</dbReference>
<dbReference type="OrthoDB" id="3729465at2"/>
<comment type="similarity">
    <text evidence="1">Belongs to the aldolase class II family.</text>
</comment>
<evidence type="ECO:0000256" key="1">
    <source>
        <dbReference type="ARBA" id="ARBA00037961"/>
    </source>
</evidence>
<evidence type="ECO:0000313" key="3">
    <source>
        <dbReference type="EMBL" id="SHF02489.1"/>
    </source>
</evidence>
<dbReference type="InterPro" id="IPR001303">
    <property type="entry name" value="Aldolase_II/adducin_N"/>
</dbReference>
<dbReference type="RefSeq" id="WP_073355808.1">
    <property type="nucleotide sequence ID" value="NZ_FQUZ01000011.1"/>
</dbReference>
<dbReference type="InterPro" id="IPR036409">
    <property type="entry name" value="Aldolase_II/adducin_N_sf"/>
</dbReference>
<evidence type="ECO:0000259" key="2">
    <source>
        <dbReference type="SMART" id="SM01007"/>
    </source>
</evidence>
<reference evidence="3 4" key="1">
    <citation type="submission" date="2016-11" db="EMBL/GenBank/DDBJ databases">
        <authorList>
            <person name="Jaros S."/>
            <person name="Januszkiewicz K."/>
            <person name="Wedrychowicz H."/>
        </authorList>
    </citation>
    <scope>NUCLEOTIDE SEQUENCE [LARGE SCALE GENOMIC DNA]</scope>
    <source>
        <strain evidence="3 4">DSM 16112</strain>
    </source>
</reference>
<dbReference type="STRING" id="1122156.SAMN02745117_01213"/>
<protein>
    <submittedName>
        <fullName evidence="3">Ribulose-5-phosphate 4-epimerase/Fuculose-1-phosphate aldolase</fullName>
    </submittedName>
</protein>
<dbReference type="NCBIfam" id="NF004855">
    <property type="entry name" value="PRK06208.1"/>
    <property type="match status" value="1"/>
</dbReference>
<dbReference type="SMART" id="SM01007">
    <property type="entry name" value="Aldolase_II"/>
    <property type="match status" value="1"/>
</dbReference>
<dbReference type="Proteomes" id="UP000184327">
    <property type="component" value="Unassembled WGS sequence"/>
</dbReference>
<name>A0A1M4YA17_9BURK</name>
<dbReference type="SUPFAM" id="SSF53639">
    <property type="entry name" value="AraD/HMP-PK domain-like"/>
    <property type="match status" value="1"/>
</dbReference>
<dbReference type="Gene3D" id="3.40.225.10">
    <property type="entry name" value="Class II aldolase/adducin N-terminal domain"/>
    <property type="match status" value="1"/>
</dbReference>
<dbReference type="GO" id="GO:0005856">
    <property type="term" value="C:cytoskeleton"/>
    <property type="evidence" value="ECO:0007669"/>
    <property type="project" value="TreeGrafter"/>
</dbReference>
<accession>A0A1M4YA17</accession>